<feature type="domain" description="YscD-like Bon-like" evidence="2">
    <location>
        <begin position="177"/>
        <end position="237"/>
    </location>
</feature>
<evidence type="ECO:0000259" key="1">
    <source>
        <dbReference type="Pfam" id="PF16697"/>
    </source>
</evidence>
<dbReference type="InterPro" id="IPR032030">
    <property type="entry name" value="YscD_cytoplasmic_dom"/>
</dbReference>
<gene>
    <name evidence="4" type="ORF">C5750_07385</name>
</gene>
<evidence type="ECO:0000313" key="5">
    <source>
        <dbReference type="Proteomes" id="UP000238563"/>
    </source>
</evidence>
<dbReference type="InterPro" id="IPR008984">
    <property type="entry name" value="SMAD_FHA_dom_sf"/>
</dbReference>
<evidence type="ECO:0008006" key="6">
    <source>
        <dbReference type="Google" id="ProtNLM"/>
    </source>
</evidence>
<dbReference type="Pfam" id="PF23893">
    <property type="entry name" value="Y4YQ_C"/>
    <property type="match status" value="1"/>
</dbReference>
<dbReference type="RefSeq" id="WP_105733240.1">
    <property type="nucleotide sequence ID" value="NZ_PVBT01000002.1"/>
</dbReference>
<reference evidence="4 5" key="1">
    <citation type="submission" date="2018-02" db="EMBL/GenBank/DDBJ databases">
        <title>The draft genome of Phyllobacterium myrsinacearum DSM5892.</title>
        <authorList>
            <person name="Li L."/>
            <person name="Liu L."/>
            <person name="Zhang X."/>
            <person name="Wang T."/>
        </authorList>
    </citation>
    <scope>NUCLEOTIDE SEQUENCE [LARGE SCALE GENOMIC DNA]</scope>
    <source>
        <strain evidence="4 5">DSM 5892</strain>
    </source>
</reference>
<dbReference type="Pfam" id="PF21934">
    <property type="entry name" value="Yop-YscD_ppl_3rd"/>
    <property type="match status" value="1"/>
</dbReference>
<evidence type="ECO:0000259" key="2">
    <source>
        <dbReference type="Pfam" id="PF21934"/>
    </source>
</evidence>
<feature type="domain" description="YscD cytoplasmic" evidence="1">
    <location>
        <begin position="17"/>
        <end position="104"/>
    </location>
</feature>
<evidence type="ECO:0000313" key="4">
    <source>
        <dbReference type="EMBL" id="PRD55010.1"/>
    </source>
</evidence>
<feature type="domain" description="YscD/Y4YQ C-terminal" evidence="3">
    <location>
        <begin position="248"/>
        <end position="300"/>
    </location>
</feature>
<keyword evidence="5" id="KW-1185">Reference proteome</keyword>
<accession>A0A2S9JP52</accession>
<dbReference type="Gene3D" id="2.60.200.20">
    <property type="match status" value="1"/>
</dbReference>
<dbReference type="InterPro" id="IPR053946">
    <property type="entry name" value="YscD_ppl_3rd"/>
</dbReference>
<evidence type="ECO:0000259" key="3">
    <source>
        <dbReference type="Pfam" id="PF23893"/>
    </source>
</evidence>
<comment type="caution">
    <text evidence="4">The sequence shown here is derived from an EMBL/GenBank/DDBJ whole genome shotgun (WGS) entry which is preliminary data.</text>
</comment>
<dbReference type="Proteomes" id="UP000238563">
    <property type="component" value="Unassembled WGS sequence"/>
</dbReference>
<name>A0A2S9JP52_9HYPH</name>
<dbReference type="SUPFAM" id="SSF49879">
    <property type="entry name" value="SMAD/FHA domain"/>
    <property type="match status" value="1"/>
</dbReference>
<organism evidence="4 5">
    <name type="scientific">Phyllobacterium myrsinacearum</name>
    <dbReference type="NCBI Taxonomy" id="28101"/>
    <lineage>
        <taxon>Bacteria</taxon>
        <taxon>Pseudomonadati</taxon>
        <taxon>Pseudomonadota</taxon>
        <taxon>Alphaproteobacteria</taxon>
        <taxon>Hyphomicrobiales</taxon>
        <taxon>Phyllobacteriaceae</taxon>
        <taxon>Phyllobacterium</taxon>
    </lineage>
</organism>
<dbReference type="InterPro" id="IPR057770">
    <property type="entry name" value="YscD/Y4YQ_C"/>
</dbReference>
<sequence length="302" mass="32849">MGSLIKLNGPAAGLLLKVTSGIHSGVSVPLLNQTYRVGSAIDCDFTLSDKDVCAHHLTIKYHQSDVFIEANDGAVLVDGDMVIPVGHGLRASPPLWFQIGNTKVELLSPARTTNKTIGGRTRRLAVGSIVLTLLLTIADYPSLFDFDDKEASLTAIQPKEHTGTAPLSSNAVPGTAVTTNLQRRLAEVGLTALKIETDGRHVTASGSLRTEDQPAWVDVQGWFDRTYGDSYVLTSLVKPLGDTKHPRLNLQAVWFGEVPYVINFDGTKFYKGAALENGWIIKDIRDHHIIAQRQNDELVLGF</sequence>
<protein>
    <recommendedName>
        <fullName evidence="6">FHA domain-containing protein</fullName>
    </recommendedName>
</protein>
<dbReference type="EMBL" id="PVBT01000002">
    <property type="protein sequence ID" value="PRD55010.1"/>
    <property type="molecule type" value="Genomic_DNA"/>
</dbReference>
<dbReference type="Pfam" id="PF16697">
    <property type="entry name" value="Yop-YscD_cpl"/>
    <property type="match status" value="1"/>
</dbReference>
<proteinExistence type="predicted"/>
<dbReference type="OrthoDB" id="9806163at2"/>
<dbReference type="AlphaFoldDB" id="A0A2S9JP52"/>